<evidence type="ECO:0000256" key="10">
    <source>
        <dbReference type="SAM" id="SignalP"/>
    </source>
</evidence>
<evidence type="ECO:0000256" key="6">
    <source>
        <dbReference type="ARBA" id="ARBA00023157"/>
    </source>
</evidence>
<evidence type="ECO:0000313" key="12">
    <source>
        <dbReference type="EMBL" id="KAG5833476.1"/>
    </source>
</evidence>
<dbReference type="SMART" id="SM00409">
    <property type="entry name" value="IG"/>
    <property type="match status" value="3"/>
</dbReference>
<keyword evidence="4 10" id="KW-0732">Signal</keyword>
<reference evidence="12" key="1">
    <citation type="submission" date="2021-01" db="EMBL/GenBank/DDBJ databases">
        <title>A chromosome-scale assembly of European eel, Anguilla anguilla.</title>
        <authorList>
            <person name="Henkel C."/>
            <person name="Jong-Raadsen S.A."/>
            <person name="Dufour S."/>
            <person name="Weltzien F.-A."/>
            <person name="Palstra A.P."/>
            <person name="Pelster B."/>
            <person name="Spaink H.P."/>
            <person name="Van Den Thillart G.E."/>
            <person name="Jansen H."/>
            <person name="Zahm M."/>
            <person name="Klopp C."/>
            <person name="Cedric C."/>
            <person name="Louis A."/>
            <person name="Berthelot C."/>
            <person name="Parey E."/>
            <person name="Roest Crollius H."/>
            <person name="Montfort J."/>
            <person name="Robinson-Rechavi M."/>
            <person name="Bucao C."/>
            <person name="Bouchez O."/>
            <person name="Gislard M."/>
            <person name="Lluch J."/>
            <person name="Milhes M."/>
            <person name="Lampietro C."/>
            <person name="Lopez Roques C."/>
            <person name="Donnadieu C."/>
            <person name="Braasch I."/>
            <person name="Desvignes T."/>
            <person name="Postlethwait J."/>
            <person name="Bobe J."/>
            <person name="Guiguen Y."/>
            <person name="Dirks R."/>
        </authorList>
    </citation>
    <scope>NUCLEOTIDE SEQUENCE</scope>
    <source>
        <strain evidence="12">Tag_6206</strain>
        <tissue evidence="12">Liver</tissue>
    </source>
</reference>
<organism evidence="12 13">
    <name type="scientific">Anguilla anguilla</name>
    <name type="common">European freshwater eel</name>
    <name type="synonym">Muraena anguilla</name>
    <dbReference type="NCBI Taxonomy" id="7936"/>
    <lineage>
        <taxon>Eukaryota</taxon>
        <taxon>Metazoa</taxon>
        <taxon>Chordata</taxon>
        <taxon>Craniata</taxon>
        <taxon>Vertebrata</taxon>
        <taxon>Euteleostomi</taxon>
        <taxon>Actinopterygii</taxon>
        <taxon>Neopterygii</taxon>
        <taxon>Teleostei</taxon>
        <taxon>Anguilliformes</taxon>
        <taxon>Anguillidae</taxon>
        <taxon>Anguilla</taxon>
    </lineage>
</organism>
<dbReference type="InterPro" id="IPR013151">
    <property type="entry name" value="Immunoglobulin_dom"/>
</dbReference>
<comment type="similarity">
    <text evidence="2">Belongs to the interleukin-1 receptor family.</text>
</comment>
<evidence type="ECO:0000256" key="2">
    <source>
        <dbReference type="ARBA" id="ARBA00009752"/>
    </source>
</evidence>
<accession>A0A9D3LMV3</accession>
<dbReference type="Proteomes" id="UP001044222">
    <property type="component" value="Chromosome 16"/>
</dbReference>
<comment type="subcellular location">
    <subcellularLocation>
        <location evidence="1">Secreted</location>
    </subcellularLocation>
</comment>
<keyword evidence="9" id="KW-1133">Transmembrane helix</keyword>
<dbReference type="InterPro" id="IPR036179">
    <property type="entry name" value="Ig-like_dom_sf"/>
</dbReference>
<keyword evidence="3" id="KW-0964">Secreted</keyword>
<dbReference type="GO" id="GO:0005576">
    <property type="term" value="C:extracellular region"/>
    <property type="evidence" value="ECO:0007669"/>
    <property type="project" value="UniProtKB-SubCell"/>
</dbReference>
<dbReference type="InterPro" id="IPR007110">
    <property type="entry name" value="Ig-like_dom"/>
</dbReference>
<dbReference type="GO" id="GO:0004908">
    <property type="term" value="F:interleukin-1 receptor activity"/>
    <property type="evidence" value="ECO:0007669"/>
    <property type="project" value="InterPro"/>
</dbReference>
<dbReference type="PROSITE" id="PS50835">
    <property type="entry name" value="IG_LIKE"/>
    <property type="match status" value="2"/>
</dbReference>
<dbReference type="PRINTS" id="PR01536">
    <property type="entry name" value="INTRLKN1R12F"/>
</dbReference>
<dbReference type="InterPro" id="IPR004074">
    <property type="entry name" value="IL-1_rcpt_I/II-typ"/>
</dbReference>
<evidence type="ECO:0000256" key="1">
    <source>
        <dbReference type="ARBA" id="ARBA00004613"/>
    </source>
</evidence>
<dbReference type="FunFam" id="2.60.40.10:FF:000188">
    <property type="entry name" value="Interleukin-1 receptor accessory protein-like 1"/>
    <property type="match status" value="1"/>
</dbReference>
<evidence type="ECO:0000256" key="9">
    <source>
        <dbReference type="SAM" id="Phobius"/>
    </source>
</evidence>
<dbReference type="Gene3D" id="2.60.40.10">
    <property type="entry name" value="Immunoglobulins"/>
    <property type="match status" value="3"/>
</dbReference>
<feature type="chain" id="PRO_5039411525" description="Ig-like domain-containing protein" evidence="10">
    <location>
        <begin position="26"/>
        <end position="422"/>
    </location>
</feature>
<evidence type="ECO:0000256" key="5">
    <source>
        <dbReference type="ARBA" id="ARBA00022737"/>
    </source>
</evidence>
<keyword evidence="8" id="KW-0393">Immunoglobulin domain</keyword>
<dbReference type="InterPro" id="IPR003599">
    <property type="entry name" value="Ig_sub"/>
</dbReference>
<evidence type="ECO:0000259" key="11">
    <source>
        <dbReference type="PROSITE" id="PS50835"/>
    </source>
</evidence>
<feature type="signal peptide" evidence="10">
    <location>
        <begin position="1"/>
        <end position="25"/>
    </location>
</feature>
<evidence type="ECO:0000256" key="8">
    <source>
        <dbReference type="ARBA" id="ARBA00023319"/>
    </source>
</evidence>
<sequence>MIPRVKFALALVSLTVLLSINVVGANRMSKIPMRGGCYRLSAEVSEFRLQDEAVVLRCDSLESFLRRQGFSQSEGAMSFRRVDDAGREEPIPAEESVRVKEQQRQRRLWFLPAQAADSGTYSCVFRNASYCCASTITLRVYKTRQPGSLDAISYPKFALPGQNMKLSCHHINEFNITGRLKWYKEATPIAFSMNRTRYRRETNTSFTIRNVGSTDEGFYTCQLQVLFNNTEYTVTRVTKLSVTAPEPRPTLPSATPSHSPVLETVRPKIVDPVNGTFFQSTLGSSLLIMCKASSGNQSADSTEVTWFINGQTVQEYSLSGHALLGDKKVTVEKGVNYVELGLVFLELFEEDTRAEIKCVAQNHRGREEVVVHVRLEDSTFTWFIVAAAGTVCFLTVVCVILYQLLKTKRKTDYILARQNSTF</sequence>
<keyword evidence="9" id="KW-0812">Transmembrane</keyword>
<dbReference type="Pfam" id="PF00047">
    <property type="entry name" value="ig"/>
    <property type="match status" value="1"/>
</dbReference>
<dbReference type="InterPro" id="IPR013783">
    <property type="entry name" value="Ig-like_fold"/>
</dbReference>
<keyword evidence="7" id="KW-0325">Glycoprotein</keyword>
<evidence type="ECO:0000256" key="3">
    <source>
        <dbReference type="ARBA" id="ARBA00022525"/>
    </source>
</evidence>
<protein>
    <recommendedName>
        <fullName evidence="11">Ig-like domain-containing protein</fullName>
    </recommendedName>
</protein>
<dbReference type="PANTHER" id="PTHR11890:SF3">
    <property type="entry name" value="INTERLEUKIN-1 RECEPTOR TYPE 2"/>
    <property type="match status" value="1"/>
</dbReference>
<gene>
    <name evidence="12" type="ORF">ANANG_G00276340</name>
</gene>
<feature type="domain" description="Ig-like" evidence="11">
    <location>
        <begin position="146"/>
        <end position="235"/>
    </location>
</feature>
<dbReference type="InterPro" id="IPR015621">
    <property type="entry name" value="IL-1_rcpt_fam"/>
</dbReference>
<evidence type="ECO:0000256" key="4">
    <source>
        <dbReference type="ARBA" id="ARBA00022729"/>
    </source>
</evidence>
<dbReference type="AlphaFoldDB" id="A0A9D3LMV3"/>
<keyword evidence="13" id="KW-1185">Reference proteome</keyword>
<name>A0A9D3LMV3_ANGAN</name>
<keyword evidence="6" id="KW-1015">Disulfide bond</keyword>
<comment type="caution">
    <text evidence="12">The sequence shown here is derived from an EMBL/GenBank/DDBJ whole genome shotgun (WGS) entry which is preliminary data.</text>
</comment>
<proteinExistence type="inferred from homology"/>
<evidence type="ECO:0000256" key="7">
    <source>
        <dbReference type="ARBA" id="ARBA00023180"/>
    </source>
</evidence>
<feature type="transmembrane region" description="Helical" evidence="9">
    <location>
        <begin position="380"/>
        <end position="405"/>
    </location>
</feature>
<dbReference type="SUPFAM" id="SSF48726">
    <property type="entry name" value="Immunoglobulin"/>
    <property type="match status" value="3"/>
</dbReference>
<dbReference type="PANTHER" id="PTHR11890">
    <property type="entry name" value="INTERLEUKIN-1 RECEPTOR FAMILY MEMBER"/>
    <property type="match status" value="1"/>
</dbReference>
<keyword evidence="9" id="KW-0472">Membrane</keyword>
<feature type="domain" description="Ig-like" evidence="11">
    <location>
        <begin position="267"/>
        <end position="376"/>
    </location>
</feature>
<keyword evidence="5" id="KW-0677">Repeat</keyword>
<evidence type="ECO:0000313" key="13">
    <source>
        <dbReference type="Proteomes" id="UP001044222"/>
    </source>
</evidence>
<dbReference type="EMBL" id="JAFIRN010000016">
    <property type="protein sequence ID" value="KAG5833476.1"/>
    <property type="molecule type" value="Genomic_DNA"/>
</dbReference>